<dbReference type="SUPFAM" id="SSF101898">
    <property type="entry name" value="NHL repeat"/>
    <property type="match status" value="2"/>
</dbReference>
<feature type="repeat" description="NHL" evidence="2">
    <location>
        <begin position="152"/>
        <end position="177"/>
    </location>
</feature>
<dbReference type="InterPro" id="IPR011042">
    <property type="entry name" value="6-blade_b-propeller_TolB-like"/>
</dbReference>
<dbReference type="KEGG" id="nva:G3M78_11945"/>
<feature type="domain" description="Teneurin NHL" evidence="3">
    <location>
        <begin position="198"/>
        <end position="251"/>
    </location>
</feature>
<dbReference type="SUPFAM" id="SSF50969">
    <property type="entry name" value="YVTN repeat-like/Quinoprotein amine dehydrogenase"/>
    <property type="match status" value="1"/>
</dbReference>
<protein>
    <recommendedName>
        <fullName evidence="3">Teneurin NHL domain-containing protein</fullName>
    </recommendedName>
</protein>
<dbReference type="Proteomes" id="UP000594464">
    <property type="component" value="Chromosome"/>
</dbReference>
<dbReference type="InterPro" id="IPR056822">
    <property type="entry name" value="TEN_NHL"/>
</dbReference>
<evidence type="ECO:0000313" key="4">
    <source>
        <dbReference type="EMBL" id="QPJ66848.1"/>
    </source>
</evidence>
<dbReference type="InterPro" id="IPR001258">
    <property type="entry name" value="NHL_repeat"/>
</dbReference>
<feature type="domain" description="Teneurin NHL" evidence="3">
    <location>
        <begin position="367"/>
        <end position="419"/>
    </location>
</feature>
<dbReference type="PROSITE" id="PS51125">
    <property type="entry name" value="NHL"/>
    <property type="match status" value="3"/>
</dbReference>
<evidence type="ECO:0000256" key="2">
    <source>
        <dbReference type="PROSITE-ProRule" id="PRU00504"/>
    </source>
</evidence>
<organism evidence="4 5">
    <name type="scientific">Candidatus Nitrohelix vancouverensis</name>
    <dbReference type="NCBI Taxonomy" id="2705534"/>
    <lineage>
        <taxon>Bacteria</taxon>
        <taxon>Pseudomonadati</taxon>
        <taxon>Nitrospinota/Tectimicrobiota group</taxon>
        <taxon>Nitrospinota</taxon>
        <taxon>Nitrospinia</taxon>
        <taxon>Nitrospinales</taxon>
        <taxon>Nitrospinaceae</taxon>
        <taxon>Candidatus Nitrohelix</taxon>
    </lineage>
</organism>
<sequence>MLLWPFLFVVLFLPSFSYSSPIPSHNLPDVMDGKLATHAPLTLVDGIAVDAVGQVYISHRSKNRIRRVDANGIISTVAGSGRAGFAGDNGPAIKAELNFPAGLTFDKAGNLYIADRNNHRVRKIDTKGIITTVAGSGEAGFGGDGGSALLAQLNFPSDVAVDKDGNLFIADRSNNRIRRVDHLGNIKTVVGLGVADFGGDYGPATDALLKYPFGIEVDSSDNLYIADRGNNRVRKVDSKGIITTFAGDGSHSFSGDYGPAFQSSLAFPTDVAVADDGVVYIADRNNNRIRKVDTNGVITTFMGTGKPDYNGDLEIGPETNLYLPLMISIDRGQRLLIADRSNFRVRSIDLKRQSVATIAGNGESLFKGDGGPGTGATLDSPSGIVIDSKGNVLFADKQHNRIRKIDKNGYISTFAGNGSLGNEGNGGPALDAALFLPSQMAIDGKDRIYFASRSGNGWIIRKIDSDGIITHFAGNGMQGKRGDGGPATEASFHSISDIVADEEGRVYVSDFINNDIRKIDLNGVITSVTKDQFEKLGAEVHPNGLAVGANGELYVSDAGSSKIRRITAGPQFITVAGNGDFSDSGNGGPALQAGVRSPGGLVYSPKGELYFAEEQSNYIRKIDVDGNVVLVAGIGEAGHSGDGGPATQARLKGPYRLALDDSGNLYFTDRDNNKVRRINTDGTIETVAGNENIGWMQDGLSVVSTVHNFP</sequence>
<dbReference type="Pfam" id="PF25021">
    <property type="entry name" value="TEN_NHL"/>
    <property type="match status" value="6"/>
</dbReference>
<proteinExistence type="predicted"/>
<feature type="domain" description="Teneurin NHL" evidence="3">
    <location>
        <begin position="142"/>
        <end position="191"/>
    </location>
</feature>
<feature type="repeat" description="NHL" evidence="2">
    <location>
        <begin position="96"/>
        <end position="127"/>
    </location>
</feature>
<dbReference type="AlphaFoldDB" id="A0A7T0C5K2"/>
<gene>
    <name evidence="4" type="ORF">G3M78_11945</name>
</gene>
<evidence type="ECO:0000259" key="3">
    <source>
        <dbReference type="Pfam" id="PF25021"/>
    </source>
</evidence>
<accession>A0A7T0C5K2</accession>
<feature type="domain" description="Teneurin NHL" evidence="3">
    <location>
        <begin position="254"/>
        <end position="304"/>
    </location>
</feature>
<keyword evidence="1" id="KW-0677">Repeat</keyword>
<evidence type="ECO:0000313" key="5">
    <source>
        <dbReference type="Proteomes" id="UP000594464"/>
    </source>
</evidence>
<name>A0A7T0C5K2_9BACT</name>
<dbReference type="PANTHER" id="PTHR46388:SF2">
    <property type="entry name" value="NHL REPEAT-CONTAINING PROTEIN 2"/>
    <property type="match status" value="1"/>
</dbReference>
<feature type="domain" description="Teneurin NHL" evidence="3">
    <location>
        <begin position="636"/>
        <end position="692"/>
    </location>
</feature>
<feature type="domain" description="Teneurin NHL" evidence="3">
    <location>
        <begin position="86"/>
        <end position="137"/>
    </location>
</feature>
<dbReference type="PANTHER" id="PTHR46388">
    <property type="entry name" value="NHL REPEAT-CONTAINING PROTEIN 2"/>
    <property type="match status" value="1"/>
</dbReference>
<dbReference type="InterPro" id="IPR011044">
    <property type="entry name" value="Quino_amine_DH_bsu"/>
</dbReference>
<reference evidence="5" key="1">
    <citation type="submission" date="2020-02" db="EMBL/GenBank/DDBJ databases">
        <title>Genomic and physiological characterization of two novel Nitrospinaceae genera.</title>
        <authorList>
            <person name="Mueller A.J."/>
            <person name="Jung M.-Y."/>
            <person name="Strachan C.R."/>
            <person name="Herbold C.W."/>
            <person name="Kirkegaard R.H."/>
            <person name="Daims H."/>
        </authorList>
    </citation>
    <scope>NUCLEOTIDE SEQUENCE [LARGE SCALE GENOMIC DNA]</scope>
</reference>
<feature type="repeat" description="NHL" evidence="2">
    <location>
        <begin position="265"/>
        <end position="295"/>
    </location>
</feature>
<dbReference type="CDD" id="cd14953">
    <property type="entry name" value="NHL_like_1"/>
    <property type="match status" value="1"/>
</dbReference>
<dbReference type="EMBL" id="CP048620">
    <property type="protein sequence ID" value="QPJ66848.1"/>
    <property type="molecule type" value="Genomic_DNA"/>
</dbReference>
<evidence type="ECO:0000256" key="1">
    <source>
        <dbReference type="ARBA" id="ARBA00022737"/>
    </source>
</evidence>
<dbReference type="Gene3D" id="2.120.10.30">
    <property type="entry name" value="TolB, C-terminal domain"/>
    <property type="match status" value="6"/>
</dbReference>